<protein>
    <submittedName>
        <fullName evidence="2">Uncharacterized protein</fullName>
    </submittedName>
</protein>
<name>A0ABC8UI15_9AQUA</name>
<proteinExistence type="predicted"/>
<reference evidence="2 3" key="1">
    <citation type="submission" date="2024-02" db="EMBL/GenBank/DDBJ databases">
        <authorList>
            <person name="Vignale AGUSTIN F."/>
            <person name="Sosa J E."/>
            <person name="Modenutti C."/>
        </authorList>
    </citation>
    <scope>NUCLEOTIDE SEQUENCE [LARGE SCALE GENOMIC DNA]</scope>
</reference>
<dbReference type="PANTHER" id="PTHR48006:SF66">
    <property type="entry name" value="PROTEIN KINASE DOMAIN-CONTAINING PROTEIN"/>
    <property type="match status" value="1"/>
</dbReference>
<dbReference type="EMBL" id="CAUOFW020007793">
    <property type="protein sequence ID" value="CAK9180630.1"/>
    <property type="molecule type" value="Genomic_DNA"/>
</dbReference>
<sequence length="142" mass="15900">MRIQTVSFIVDMTHIQALVLQRRGSLMEPIDPRLGYNFSKEGAMRMIKTAILCTNPLLALRPNMSAVVSMLEGHVTVQELNMDPSIYSDELKFKALRDKYEELELQNCGEIEILIPSAHTIHNGSSSTTAQDLYPISLGSSY</sequence>
<dbReference type="GO" id="GO:0016020">
    <property type="term" value="C:membrane"/>
    <property type="evidence" value="ECO:0007669"/>
    <property type="project" value="UniProtKB-SubCell"/>
</dbReference>
<evidence type="ECO:0000313" key="3">
    <source>
        <dbReference type="Proteomes" id="UP001642360"/>
    </source>
</evidence>
<accession>A0ABC8UI15</accession>
<dbReference type="Gene3D" id="1.10.510.10">
    <property type="entry name" value="Transferase(Phosphotransferase) domain 1"/>
    <property type="match status" value="1"/>
</dbReference>
<evidence type="ECO:0000256" key="1">
    <source>
        <dbReference type="ARBA" id="ARBA00004479"/>
    </source>
</evidence>
<evidence type="ECO:0000313" key="2">
    <source>
        <dbReference type="EMBL" id="CAK9180630.1"/>
    </source>
</evidence>
<keyword evidence="3" id="KW-1185">Reference proteome</keyword>
<dbReference type="AlphaFoldDB" id="A0ABC8UI15"/>
<dbReference type="Proteomes" id="UP001642360">
    <property type="component" value="Unassembled WGS sequence"/>
</dbReference>
<organism evidence="2 3">
    <name type="scientific">Ilex paraguariensis</name>
    <name type="common">yerba mate</name>
    <dbReference type="NCBI Taxonomy" id="185542"/>
    <lineage>
        <taxon>Eukaryota</taxon>
        <taxon>Viridiplantae</taxon>
        <taxon>Streptophyta</taxon>
        <taxon>Embryophyta</taxon>
        <taxon>Tracheophyta</taxon>
        <taxon>Spermatophyta</taxon>
        <taxon>Magnoliopsida</taxon>
        <taxon>eudicotyledons</taxon>
        <taxon>Gunneridae</taxon>
        <taxon>Pentapetalae</taxon>
        <taxon>asterids</taxon>
        <taxon>campanulids</taxon>
        <taxon>Aquifoliales</taxon>
        <taxon>Aquifoliaceae</taxon>
        <taxon>Ilex</taxon>
    </lineage>
</organism>
<gene>
    <name evidence="2" type="ORF">ILEXP_LOCUS50649</name>
</gene>
<dbReference type="PANTHER" id="PTHR48006">
    <property type="entry name" value="LEUCINE-RICH REPEAT-CONTAINING PROTEIN DDB_G0281931-RELATED"/>
    <property type="match status" value="1"/>
</dbReference>
<comment type="caution">
    <text evidence="2">The sequence shown here is derived from an EMBL/GenBank/DDBJ whole genome shotgun (WGS) entry which is preliminary data.</text>
</comment>
<dbReference type="InterPro" id="IPR051824">
    <property type="entry name" value="LRR_Rcpt-Like_S/T_Kinase"/>
</dbReference>
<comment type="subcellular location">
    <subcellularLocation>
        <location evidence="1">Membrane</location>
        <topology evidence="1">Single-pass type I membrane protein</topology>
    </subcellularLocation>
</comment>